<feature type="domain" description="Immunoglobulin" evidence="3">
    <location>
        <begin position="122"/>
        <end position="221"/>
    </location>
</feature>
<gene>
    <name evidence="4" type="ORF">IRJ41_000685</name>
</gene>
<feature type="domain" description="Immunoglobulin" evidence="3">
    <location>
        <begin position="21"/>
        <end position="120"/>
    </location>
</feature>
<dbReference type="Proteomes" id="UP001059041">
    <property type="component" value="Linkage Group LG25"/>
</dbReference>
<keyword evidence="1" id="KW-1133">Transmembrane helix</keyword>
<dbReference type="InterPro" id="IPR013106">
    <property type="entry name" value="Ig_V-set"/>
</dbReference>
<dbReference type="InterPro" id="IPR036179">
    <property type="entry name" value="Ig-like_dom_sf"/>
</dbReference>
<feature type="domain" description="Immunoglobulin" evidence="3">
    <location>
        <begin position="333"/>
        <end position="423"/>
    </location>
</feature>
<feature type="domain" description="Immunoglobulin" evidence="3">
    <location>
        <begin position="228"/>
        <end position="330"/>
    </location>
</feature>
<evidence type="ECO:0000256" key="2">
    <source>
        <dbReference type="SAM" id="SignalP"/>
    </source>
</evidence>
<evidence type="ECO:0000259" key="3">
    <source>
        <dbReference type="SMART" id="SM00409"/>
    </source>
</evidence>
<feature type="transmembrane region" description="Helical" evidence="1">
    <location>
        <begin position="513"/>
        <end position="537"/>
    </location>
</feature>
<dbReference type="EMBL" id="JAFHDT010000025">
    <property type="protein sequence ID" value="KAI7790769.1"/>
    <property type="molecule type" value="Genomic_DNA"/>
</dbReference>
<comment type="caution">
    <text evidence="4">The sequence shown here is derived from an EMBL/GenBank/DDBJ whole genome shotgun (WGS) entry which is preliminary data.</text>
</comment>
<protein>
    <recommendedName>
        <fullName evidence="3">Immunoglobulin domain-containing protein</fullName>
    </recommendedName>
</protein>
<dbReference type="SMART" id="SM00409">
    <property type="entry name" value="IG"/>
    <property type="match status" value="5"/>
</dbReference>
<dbReference type="SUPFAM" id="SSF48726">
    <property type="entry name" value="Immunoglobulin"/>
    <property type="match status" value="5"/>
</dbReference>
<accession>A0A9W7T5A0</accession>
<feature type="chain" id="PRO_5040824530" description="Immunoglobulin domain-containing protein" evidence="2">
    <location>
        <begin position="19"/>
        <end position="573"/>
    </location>
</feature>
<evidence type="ECO:0000313" key="4">
    <source>
        <dbReference type="EMBL" id="KAI7790769.1"/>
    </source>
</evidence>
<keyword evidence="1" id="KW-0472">Membrane</keyword>
<dbReference type="PANTHER" id="PTHR21063:SF4">
    <property type="entry name" value="CD48 ANTIGEN-RELATED"/>
    <property type="match status" value="1"/>
</dbReference>
<keyword evidence="1" id="KW-0812">Transmembrane</keyword>
<dbReference type="InterPro" id="IPR003599">
    <property type="entry name" value="Ig_sub"/>
</dbReference>
<keyword evidence="2" id="KW-0732">Signal</keyword>
<dbReference type="Gene3D" id="2.60.40.10">
    <property type="entry name" value="Immunoglobulins"/>
    <property type="match status" value="5"/>
</dbReference>
<proteinExistence type="predicted"/>
<feature type="domain" description="Immunoglobulin" evidence="3">
    <location>
        <begin position="424"/>
        <end position="508"/>
    </location>
</feature>
<sequence length="573" mass="64606">MKNLLILFCSLILSGVFGADEMNVSVMEGESVTLPINPADIKRASNLEWTFKDTIIAKIDIEGKDRPAEYPDERFRDRLKLDRQTGSLTITHITSEHSGVYQLQIRGSREMKKTFRLSVSELEPLSVNEGDSVVLHTGTETQTDDVIRWKFEGTVIAQFNRMSNYISYDDPDGRFRGRLVLNDQTGSLTITGIRSEDSGLYNLNMNNNKNIIHKRFNVTVTGVFGADEIIVLVKKGDSVTLLNYDAELQRGDKLLWTFNGDSNFIAKLDREENMTSVDGNDDWRFKDRLMLEILTGSLTINSITITNSGLYKLQIMATTVKHKSFRVTVSDTVKTFSVMLGDPVTLYTDTELQTGDTIEWKFGGNTIAYLAGPVDSRFTNSDVSHRTGDLNITDIRSDQSGQYEVKINSRSFILQRILHVNVRVEVKSVMEGDSFALYTGLTDIQTDDVIQWKFNGTLIANLTHSSVPNIDVNRRTGDLNITNIRMDQSGVYQIIGKGLQRTFRVNVKEPTDIYWKTIGPGLLIGVIVLGIIVLGLVSHKIHKCCRNRNRLNKKEENETCERLNKQSFNTNGT</sequence>
<dbReference type="AlphaFoldDB" id="A0A9W7T5A0"/>
<dbReference type="InterPro" id="IPR013783">
    <property type="entry name" value="Ig-like_fold"/>
</dbReference>
<evidence type="ECO:0000313" key="5">
    <source>
        <dbReference type="Proteomes" id="UP001059041"/>
    </source>
</evidence>
<name>A0A9W7T5A0_TRIRA</name>
<reference evidence="4" key="1">
    <citation type="submission" date="2021-02" db="EMBL/GenBank/DDBJ databases">
        <title>Comparative genomics reveals that relaxation of natural selection precedes convergent phenotypic evolution of cavefish.</title>
        <authorList>
            <person name="Peng Z."/>
        </authorList>
    </citation>
    <scope>NUCLEOTIDE SEQUENCE</scope>
    <source>
        <tissue evidence="4">Muscle</tissue>
    </source>
</reference>
<feature type="signal peptide" evidence="2">
    <location>
        <begin position="1"/>
        <end position="18"/>
    </location>
</feature>
<dbReference type="PANTHER" id="PTHR21063">
    <property type="entry name" value="LFA-3"/>
    <property type="match status" value="1"/>
</dbReference>
<dbReference type="Pfam" id="PF07686">
    <property type="entry name" value="V-set"/>
    <property type="match status" value="2"/>
</dbReference>
<keyword evidence="5" id="KW-1185">Reference proteome</keyword>
<organism evidence="4 5">
    <name type="scientific">Triplophysa rosa</name>
    <name type="common">Cave loach</name>
    <dbReference type="NCBI Taxonomy" id="992332"/>
    <lineage>
        <taxon>Eukaryota</taxon>
        <taxon>Metazoa</taxon>
        <taxon>Chordata</taxon>
        <taxon>Craniata</taxon>
        <taxon>Vertebrata</taxon>
        <taxon>Euteleostomi</taxon>
        <taxon>Actinopterygii</taxon>
        <taxon>Neopterygii</taxon>
        <taxon>Teleostei</taxon>
        <taxon>Ostariophysi</taxon>
        <taxon>Cypriniformes</taxon>
        <taxon>Nemacheilidae</taxon>
        <taxon>Triplophysa</taxon>
    </lineage>
</organism>
<evidence type="ECO:0000256" key="1">
    <source>
        <dbReference type="SAM" id="Phobius"/>
    </source>
</evidence>